<accession>A0A9W8HEK0</accession>
<keyword evidence="6" id="KW-1185">Reference proteome</keyword>
<name>A0A9W8HEK0_9FUNG</name>
<reference evidence="5" key="1">
    <citation type="submission" date="2022-07" db="EMBL/GenBank/DDBJ databases">
        <title>Phylogenomic reconstructions and comparative analyses of Kickxellomycotina fungi.</title>
        <authorList>
            <person name="Reynolds N.K."/>
            <person name="Stajich J.E."/>
            <person name="Barry K."/>
            <person name="Grigoriev I.V."/>
            <person name="Crous P."/>
            <person name="Smith M.E."/>
        </authorList>
    </citation>
    <scope>NUCLEOTIDE SEQUENCE</scope>
    <source>
        <strain evidence="5">NBRC 105414</strain>
    </source>
</reference>
<dbReference type="Proteomes" id="UP001140217">
    <property type="component" value="Unassembled WGS sequence"/>
</dbReference>
<sequence>MKTTLALLLLSAGALALTAEPYLAAEKSRFGATIEGAAVDKVGNIYAVSFDGSAGQAGQVTGEQKLLFQSAEEGALVNSIRFSLGKDGAEEAFVGDAALHQVYRLTGRKSDGTFANTATVCKDARMLQPNDLALAPSSGRLFLSGMNYTAGTGDLWTCDSAGVATLLGTFARTNGIEVSPDEKTLYLSEAENGKDGAVVANRVLAFDLDAASGAVSNKRVFVDFGKLDQTEATDVDGMRTDTSGNLYVTRNGIGKVSVFSPAGKQIDTIVLPSIDFVANLEFGGPSGTDLYMVGKCKADDTKGCVDVYRGTAVGRAFKTLSGSGEPEPTPETPPSGCAKTGRKLRK</sequence>
<feature type="region of interest" description="Disordered" evidence="2">
    <location>
        <begin position="319"/>
        <end position="346"/>
    </location>
</feature>
<comment type="caution">
    <text evidence="5">The sequence shown here is derived from an EMBL/GenBank/DDBJ whole genome shotgun (WGS) entry which is preliminary data.</text>
</comment>
<dbReference type="Gene3D" id="2.120.10.30">
    <property type="entry name" value="TolB, C-terminal domain"/>
    <property type="match status" value="1"/>
</dbReference>
<dbReference type="SUPFAM" id="SSF63829">
    <property type="entry name" value="Calcium-dependent phosphotriesterase"/>
    <property type="match status" value="1"/>
</dbReference>
<dbReference type="PANTHER" id="PTHR47572:SF4">
    <property type="entry name" value="LACTONASE DRP35"/>
    <property type="match status" value="1"/>
</dbReference>
<organism evidence="5 6">
    <name type="scientific">Coemansia javaensis</name>
    <dbReference type="NCBI Taxonomy" id="2761396"/>
    <lineage>
        <taxon>Eukaryota</taxon>
        <taxon>Fungi</taxon>
        <taxon>Fungi incertae sedis</taxon>
        <taxon>Zoopagomycota</taxon>
        <taxon>Kickxellomycotina</taxon>
        <taxon>Kickxellomycetes</taxon>
        <taxon>Kickxellales</taxon>
        <taxon>Kickxellaceae</taxon>
        <taxon>Coemansia</taxon>
    </lineage>
</organism>
<evidence type="ECO:0000256" key="3">
    <source>
        <dbReference type="SAM" id="SignalP"/>
    </source>
</evidence>
<dbReference type="PANTHER" id="PTHR47572">
    <property type="entry name" value="LIPOPROTEIN-RELATED"/>
    <property type="match status" value="1"/>
</dbReference>
<evidence type="ECO:0000256" key="2">
    <source>
        <dbReference type="SAM" id="MobiDB-lite"/>
    </source>
</evidence>
<evidence type="ECO:0000256" key="1">
    <source>
        <dbReference type="ARBA" id="ARBA00022801"/>
    </source>
</evidence>
<keyword evidence="3" id="KW-0732">Signal</keyword>
<evidence type="ECO:0000259" key="4">
    <source>
        <dbReference type="Pfam" id="PF08450"/>
    </source>
</evidence>
<dbReference type="Pfam" id="PF08450">
    <property type="entry name" value="SGL"/>
    <property type="match status" value="1"/>
</dbReference>
<gene>
    <name evidence="5" type="ORF">H4R18_002584</name>
</gene>
<feature type="chain" id="PRO_5040780849" description="SMP-30/Gluconolactonase/LRE-like region domain-containing protein" evidence="3">
    <location>
        <begin position="17"/>
        <end position="346"/>
    </location>
</feature>
<dbReference type="EMBL" id="JANBUL010000089">
    <property type="protein sequence ID" value="KAJ2781878.1"/>
    <property type="molecule type" value="Genomic_DNA"/>
</dbReference>
<dbReference type="OrthoDB" id="423498at2759"/>
<proteinExistence type="predicted"/>
<dbReference type="InterPro" id="IPR051262">
    <property type="entry name" value="SMP-30/CGR1_Lactonase"/>
</dbReference>
<feature type="domain" description="SMP-30/Gluconolactonase/LRE-like region" evidence="4">
    <location>
        <begin position="100"/>
        <end position="292"/>
    </location>
</feature>
<protein>
    <recommendedName>
        <fullName evidence="4">SMP-30/Gluconolactonase/LRE-like region domain-containing protein</fullName>
    </recommendedName>
</protein>
<dbReference type="InterPro" id="IPR013658">
    <property type="entry name" value="SGL"/>
</dbReference>
<dbReference type="AlphaFoldDB" id="A0A9W8HEK0"/>
<dbReference type="InterPro" id="IPR011042">
    <property type="entry name" value="6-blade_b-propeller_TolB-like"/>
</dbReference>
<evidence type="ECO:0000313" key="5">
    <source>
        <dbReference type="EMBL" id="KAJ2781878.1"/>
    </source>
</evidence>
<dbReference type="GO" id="GO:0016787">
    <property type="term" value="F:hydrolase activity"/>
    <property type="evidence" value="ECO:0007669"/>
    <property type="project" value="UniProtKB-KW"/>
</dbReference>
<feature type="signal peptide" evidence="3">
    <location>
        <begin position="1"/>
        <end position="16"/>
    </location>
</feature>
<keyword evidence="1" id="KW-0378">Hydrolase</keyword>
<evidence type="ECO:0000313" key="6">
    <source>
        <dbReference type="Proteomes" id="UP001140217"/>
    </source>
</evidence>